<feature type="region of interest" description="Disordered" evidence="1">
    <location>
        <begin position="1"/>
        <end position="113"/>
    </location>
</feature>
<dbReference type="InterPro" id="IPR029071">
    <property type="entry name" value="Ubiquitin-like_domsf"/>
</dbReference>
<feature type="compositionally biased region" description="Polar residues" evidence="1">
    <location>
        <begin position="80"/>
        <end position="109"/>
    </location>
</feature>
<accession>A0A6A6IYZ3</accession>
<proteinExistence type="predicted"/>
<evidence type="ECO:0000313" key="3">
    <source>
        <dbReference type="EMBL" id="KAF2255566.1"/>
    </source>
</evidence>
<dbReference type="InterPro" id="IPR038169">
    <property type="entry name" value="DC-UbP/UBTD2_N_sf"/>
</dbReference>
<evidence type="ECO:0000313" key="4">
    <source>
        <dbReference type="Proteomes" id="UP000800094"/>
    </source>
</evidence>
<evidence type="ECO:0000259" key="2">
    <source>
        <dbReference type="Pfam" id="PF16455"/>
    </source>
</evidence>
<dbReference type="AlphaFoldDB" id="A0A6A6IYZ3"/>
<name>A0A6A6IYZ3_9PLEO</name>
<dbReference type="Proteomes" id="UP000800094">
    <property type="component" value="Unassembled WGS sequence"/>
</dbReference>
<feature type="domain" description="DC-UbP/UBTD2 N-terminal" evidence="2">
    <location>
        <begin position="104"/>
        <end position="193"/>
    </location>
</feature>
<dbReference type="Gene3D" id="1.20.225.20">
    <property type="entry name" value="Ub domain-containing protein, DC-UbP/UBTD2, N-terminal domain"/>
    <property type="match status" value="1"/>
</dbReference>
<dbReference type="InterPro" id="IPR032752">
    <property type="entry name" value="DC-UbP/UBTD2_N"/>
</dbReference>
<dbReference type="PANTHER" id="PTHR13609">
    <property type="entry name" value="UBIQUITIN DOMAIN CONTAINING 1 PROTEIN-RELATED"/>
    <property type="match status" value="1"/>
</dbReference>
<dbReference type="InterPro" id="IPR039869">
    <property type="entry name" value="UBTD1/2"/>
</dbReference>
<feature type="compositionally biased region" description="Polar residues" evidence="1">
    <location>
        <begin position="23"/>
        <end position="39"/>
    </location>
</feature>
<dbReference type="EMBL" id="ML987189">
    <property type="protein sequence ID" value="KAF2255566.1"/>
    <property type="molecule type" value="Genomic_DNA"/>
</dbReference>
<keyword evidence="4" id="KW-1185">Reference proteome</keyword>
<dbReference type="RefSeq" id="XP_033690570.1">
    <property type="nucleotide sequence ID" value="XM_033824547.1"/>
</dbReference>
<dbReference type="Pfam" id="PF16455">
    <property type="entry name" value="UBD"/>
    <property type="match status" value="1"/>
</dbReference>
<protein>
    <recommendedName>
        <fullName evidence="2">DC-UbP/UBTD2 N-terminal domain-containing protein</fullName>
    </recommendedName>
</protein>
<dbReference type="SUPFAM" id="SSF54236">
    <property type="entry name" value="Ubiquitin-like"/>
    <property type="match status" value="1"/>
</dbReference>
<sequence>MGCCFSRETDSDSGSPYPAVVDAQTQAPDSSSRNITASSPPHPGSIASPRGSHASRSHPQVERRPNHPLKPIDPNDRSKLPNTLASPTVGSHRNHVTPLTDSIHGQWTRSRLEKERNDWWDTRTTGSPEIWSALRIMVESLQKGDLGEAQALLDATECTCPNGQLWKGIFDAHGEWYRVPEWIVIEPDGLVEDEDGGMGIDGANEDKELEVESLGEPVKVKCRLSSNAQDVVVGIRKGERVGRLVNQLKAKAKLNPFATVRIVYAGKIYDENQTLESNPMWSYESKHVLIAMVFE</sequence>
<gene>
    <name evidence="3" type="ORF">BU26DRAFT_443713</name>
</gene>
<organism evidence="3 4">
    <name type="scientific">Trematosphaeria pertusa</name>
    <dbReference type="NCBI Taxonomy" id="390896"/>
    <lineage>
        <taxon>Eukaryota</taxon>
        <taxon>Fungi</taxon>
        <taxon>Dikarya</taxon>
        <taxon>Ascomycota</taxon>
        <taxon>Pezizomycotina</taxon>
        <taxon>Dothideomycetes</taxon>
        <taxon>Pleosporomycetidae</taxon>
        <taxon>Pleosporales</taxon>
        <taxon>Massarineae</taxon>
        <taxon>Trematosphaeriaceae</taxon>
        <taxon>Trematosphaeria</taxon>
    </lineage>
</organism>
<reference evidence="3" key="1">
    <citation type="journal article" date="2020" name="Stud. Mycol.">
        <title>101 Dothideomycetes genomes: a test case for predicting lifestyles and emergence of pathogens.</title>
        <authorList>
            <person name="Haridas S."/>
            <person name="Albert R."/>
            <person name="Binder M."/>
            <person name="Bloem J."/>
            <person name="Labutti K."/>
            <person name="Salamov A."/>
            <person name="Andreopoulos B."/>
            <person name="Baker S."/>
            <person name="Barry K."/>
            <person name="Bills G."/>
            <person name="Bluhm B."/>
            <person name="Cannon C."/>
            <person name="Castanera R."/>
            <person name="Culley D."/>
            <person name="Daum C."/>
            <person name="Ezra D."/>
            <person name="Gonzalez J."/>
            <person name="Henrissat B."/>
            <person name="Kuo A."/>
            <person name="Liang C."/>
            <person name="Lipzen A."/>
            <person name="Lutzoni F."/>
            <person name="Magnuson J."/>
            <person name="Mondo S."/>
            <person name="Nolan M."/>
            <person name="Ohm R."/>
            <person name="Pangilinan J."/>
            <person name="Park H.-J."/>
            <person name="Ramirez L."/>
            <person name="Alfaro M."/>
            <person name="Sun H."/>
            <person name="Tritt A."/>
            <person name="Yoshinaga Y."/>
            <person name="Zwiers L.-H."/>
            <person name="Turgeon B."/>
            <person name="Goodwin S."/>
            <person name="Spatafora J."/>
            <person name="Crous P."/>
            <person name="Grigoriev I."/>
        </authorList>
    </citation>
    <scope>NUCLEOTIDE SEQUENCE</scope>
    <source>
        <strain evidence="3">CBS 122368</strain>
    </source>
</reference>
<dbReference type="OrthoDB" id="1640476at2759"/>
<dbReference type="GeneID" id="54577877"/>
<evidence type="ECO:0000256" key="1">
    <source>
        <dbReference type="SAM" id="MobiDB-lite"/>
    </source>
</evidence>